<comment type="caution">
    <text evidence="1">The sequence shown here is derived from an EMBL/GenBank/DDBJ whole genome shotgun (WGS) entry which is preliminary data.</text>
</comment>
<evidence type="ECO:0000313" key="1">
    <source>
        <dbReference type="EMBL" id="KAJ8128359.1"/>
    </source>
</evidence>
<sequence length="544" mass="60616">MSPQFQPWQSSEGLPVELIEMIVEELPTPAALLNFAGTSSLIHSIVFRNPSRLYIADARYQNRALDASKLTLRYPVTLPSLIHAIQNDSLDKIKTVLDIFQAETSPDLIDAWSMYTFPMPAEAAITAGRLDALILLIKSGCWLNVRDTSQAIWRIKGDYESSNDDLWSIALRHGVGGTLRNPEPYILACLEGQSDIAVWLLENIYAPHRFHLWVAVHTGLKEPLKCFPLSHLPFQDPLIPLALNFALSTDSMTGWVLDNVTRLKARGVTVQGTFDEVLKAMARKGLWDITANTLDLVTGRCIAASHEVAALAAATDEGLPVTAKFIAFLCRRGHFDRWDSLNTSGDRHPDHTEDTDQLEKLLLDVSRENQAFAPNTFKWIVSMKGNRAMKYLADIFDNNKSSELTNLLPWSSFQQHQGACGTPGCYSMHRSLEKAGELLGRALRAESWDSAFLLMRGGAHLYKISPGVKDFLLQRLATLEYPKGKLFAGHLASTLREPIHPVNATIFQSQQADHFLEKLLALFRLCLGDEEILSHLAKKGLANP</sequence>
<name>A0ACC2JLH7_9PEZI</name>
<evidence type="ECO:0000313" key="2">
    <source>
        <dbReference type="Proteomes" id="UP001153332"/>
    </source>
</evidence>
<proteinExistence type="predicted"/>
<organism evidence="1 2">
    <name type="scientific">Lasiodiplodia mahajangana</name>
    <dbReference type="NCBI Taxonomy" id="1108764"/>
    <lineage>
        <taxon>Eukaryota</taxon>
        <taxon>Fungi</taxon>
        <taxon>Dikarya</taxon>
        <taxon>Ascomycota</taxon>
        <taxon>Pezizomycotina</taxon>
        <taxon>Dothideomycetes</taxon>
        <taxon>Dothideomycetes incertae sedis</taxon>
        <taxon>Botryosphaeriales</taxon>
        <taxon>Botryosphaeriaceae</taxon>
        <taxon>Lasiodiplodia</taxon>
    </lineage>
</organism>
<accession>A0ACC2JLH7</accession>
<reference evidence="1" key="1">
    <citation type="submission" date="2022-12" db="EMBL/GenBank/DDBJ databases">
        <title>Genome Sequence of Lasiodiplodia mahajangana.</title>
        <authorList>
            <person name="Buettner E."/>
        </authorList>
    </citation>
    <scope>NUCLEOTIDE SEQUENCE</scope>
    <source>
        <strain evidence="1">VT137</strain>
    </source>
</reference>
<keyword evidence="2" id="KW-1185">Reference proteome</keyword>
<dbReference type="Proteomes" id="UP001153332">
    <property type="component" value="Unassembled WGS sequence"/>
</dbReference>
<dbReference type="EMBL" id="JAPUUL010001095">
    <property type="protein sequence ID" value="KAJ8128359.1"/>
    <property type="molecule type" value="Genomic_DNA"/>
</dbReference>
<gene>
    <name evidence="1" type="ORF">O1611_g5274</name>
</gene>
<protein>
    <submittedName>
        <fullName evidence="1">Uncharacterized protein</fullName>
    </submittedName>
</protein>